<accession>A0A834ING1</accession>
<feature type="compositionally biased region" description="Basic and acidic residues" evidence="1">
    <location>
        <begin position="71"/>
        <end position="86"/>
    </location>
</feature>
<dbReference type="OrthoDB" id="6783052at2759"/>
<feature type="signal peptide" evidence="2">
    <location>
        <begin position="1"/>
        <end position="17"/>
    </location>
</feature>
<evidence type="ECO:0000313" key="3">
    <source>
        <dbReference type="EMBL" id="KAF7277227.1"/>
    </source>
</evidence>
<sequence length="171" mass="18989">MIQIILSAIFLATLGLGLPVDPAVKNQEDEVVLIPYQVTFVPVEVSVVPKDSSSKNQQSLVILKDKKHGHTATDDDKTGESTENVDREPTFDLFKEKFSEDLPASSEDLVLVPISTLKRLEDDGNEPTAHSITKRQAPGRNFRGSGLNSRYRPRYALVGYLNNYDDFPTLS</sequence>
<dbReference type="AlphaFoldDB" id="A0A834ING1"/>
<gene>
    <name evidence="3" type="ORF">GWI33_009089</name>
</gene>
<feature type="region of interest" description="Disordered" evidence="1">
    <location>
        <begin position="65"/>
        <end position="86"/>
    </location>
</feature>
<keyword evidence="4" id="KW-1185">Reference proteome</keyword>
<organism evidence="3 4">
    <name type="scientific">Rhynchophorus ferrugineus</name>
    <name type="common">Red palm weevil</name>
    <name type="synonym">Curculio ferrugineus</name>
    <dbReference type="NCBI Taxonomy" id="354439"/>
    <lineage>
        <taxon>Eukaryota</taxon>
        <taxon>Metazoa</taxon>
        <taxon>Ecdysozoa</taxon>
        <taxon>Arthropoda</taxon>
        <taxon>Hexapoda</taxon>
        <taxon>Insecta</taxon>
        <taxon>Pterygota</taxon>
        <taxon>Neoptera</taxon>
        <taxon>Endopterygota</taxon>
        <taxon>Coleoptera</taxon>
        <taxon>Polyphaga</taxon>
        <taxon>Cucujiformia</taxon>
        <taxon>Curculionidae</taxon>
        <taxon>Dryophthorinae</taxon>
        <taxon>Rhynchophorus</taxon>
    </lineage>
</organism>
<evidence type="ECO:0000256" key="2">
    <source>
        <dbReference type="SAM" id="SignalP"/>
    </source>
</evidence>
<dbReference type="Proteomes" id="UP000625711">
    <property type="component" value="Unassembled WGS sequence"/>
</dbReference>
<evidence type="ECO:0000256" key="1">
    <source>
        <dbReference type="SAM" id="MobiDB-lite"/>
    </source>
</evidence>
<comment type="caution">
    <text evidence="3">The sequence shown here is derived from an EMBL/GenBank/DDBJ whole genome shotgun (WGS) entry which is preliminary data.</text>
</comment>
<name>A0A834ING1_RHYFE</name>
<evidence type="ECO:0000313" key="4">
    <source>
        <dbReference type="Proteomes" id="UP000625711"/>
    </source>
</evidence>
<proteinExistence type="predicted"/>
<protein>
    <submittedName>
        <fullName evidence="3">Uncharacterized protein</fullName>
    </submittedName>
</protein>
<dbReference type="EMBL" id="JAACXV010003404">
    <property type="protein sequence ID" value="KAF7277227.1"/>
    <property type="molecule type" value="Genomic_DNA"/>
</dbReference>
<feature type="chain" id="PRO_5032928005" evidence="2">
    <location>
        <begin position="18"/>
        <end position="171"/>
    </location>
</feature>
<feature type="region of interest" description="Disordered" evidence="1">
    <location>
        <begin position="121"/>
        <end position="148"/>
    </location>
</feature>
<reference evidence="3" key="1">
    <citation type="submission" date="2020-08" db="EMBL/GenBank/DDBJ databases">
        <title>Genome sequencing and assembly of the red palm weevil Rhynchophorus ferrugineus.</title>
        <authorList>
            <person name="Dias G.B."/>
            <person name="Bergman C.M."/>
            <person name="Manee M."/>
        </authorList>
    </citation>
    <scope>NUCLEOTIDE SEQUENCE</scope>
    <source>
        <strain evidence="3">AA-2017</strain>
        <tissue evidence="3">Whole larva</tissue>
    </source>
</reference>
<keyword evidence="2" id="KW-0732">Signal</keyword>